<name>A0A419EX79_9BACT</name>
<comment type="caution">
    <text evidence="1">The sequence shown here is derived from an EMBL/GenBank/DDBJ whole genome shotgun (WGS) entry which is preliminary data.</text>
</comment>
<dbReference type="AlphaFoldDB" id="A0A419EX79"/>
<dbReference type="Proteomes" id="UP000285961">
    <property type="component" value="Unassembled WGS sequence"/>
</dbReference>
<dbReference type="Pfam" id="PF08901">
    <property type="entry name" value="DUF1847"/>
    <property type="match status" value="1"/>
</dbReference>
<proteinExistence type="predicted"/>
<organism evidence="1 2">
    <name type="scientific">Candidatus Abyssobacteria bacterium SURF_17</name>
    <dbReference type="NCBI Taxonomy" id="2093361"/>
    <lineage>
        <taxon>Bacteria</taxon>
        <taxon>Pseudomonadati</taxon>
        <taxon>Candidatus Hydrogenedentota</taxon>
        <taxon>Candidatus Abyssobacteria</taxon>
    </lineage>
</organism>
<reference evidence="1 2" key="1">
    <citation type="journal article" date="2017" name="ISME J.">
        <title>Energy and carbon metabolisms in a deep terrestrial subsurface fluid microbial community.</title>
        <authorList>
            <person name="Momper L."/>
            <person name="Jungbluth S.P."/>
            <person name="Lee M.D."/>
            <person name="Amend J.P."/>
        </authorList>
    </citation>
    <scope>NUCLEOTIDE SEQUENCE [LARGE SCALE GENOMIC DNA]</scope>
    <source>
        <strain evidence="1">SURF_17</strain>
    </source>
</reference>
<evidence type="ECO:0000313" key="1">
    <source>
        <dbReference type="EMBL" id="RJP69350.1"/>
    </source>
</evidence>
<gene>
    <name evidence="1" type="ORF">C4532_11015</name>
</gene>
<accession>A0A419EX79</accession>
<dbReference type="EMBL" id="QZKI01000083">
    <property type="protein sequence ID" value="RJP69350.1"/>
    <property type="molecule type" value="Genomic_DNA"/>
</dbReference>
<sequence>MKNAVPECAKCPSKICLLGPSDEGPKFCPMNTTPDVFKDAREVAARPEIRKMFRGVARTWKDSGLSKDRIEEVMIYADNMGFKRLGLAFCIGLADQAKVVSTLFQKRGFEVVSVCCMTGGFSSDDVGLSEDDKIYTDGRQPQCNPVGQALLMNNHQTELNVLLGLCVGDDALFIKHSQAPVTVLAVKDRINFHNPLAAIPEYKKSLGLKT</sequence>
<protein>
    <submittedName>
        <fullName evidence="1">DUF1847 domain-containing protein</fullName>
    </submittedName>
</protein>
<dbReference type="InterPro" id="IPR014997">
    <property type="entry name" value="DUF1847"/>
</dbReference>
<evidence type="ECO:0000313" key="2">
    <source>
        <dbReference type="Proteomes" id="UP000285961"/>
    </source>
</evidence>